<accession>A0ABT2WBC7</accession>
<reference evidence="3" key="1">
    <citation type="submission" date="2023-07" db="EMBL/GenBank/DDBJ databases">
        <title>Chryseobacterium sp. strain PBS4-4 Genome sequencing and assembly.</title>
        <authorList>
            <person name="Jung Y."/>
        </authorList>
    </citation>
    <scope>NUCLEOTIDE SEQUENCE [LARGE SCALE GENOMIC DNA]</scope>
    <source>
        <strain evidence="3">PBS4-4</strain>
    </source>
</reference>
<keyword evidence="1" id="KW-0812">Transmembrane</keyword>
<keyword evidence="1" id="KW-1133">Transmembrane helix</keyword>
<evidence type="ECO:0000256" key="1">
    <source>
        <dbReference type="SAM" id="Phobius"/>
    </source>
</evidence>
<keyword evidence="3" id="KW-1185">Reference proteome</keyword>
<protein>
    <submittedName>
        <fullName evidence="2">DUF4870 domain-containing protein</fullName>
    </submittedName>
</protein>
<evidence type="ECO:0000313" key="3">
    <source>
        <dbReference type="Proteomes" id="UP001208649"/>
    </source>
</evidence>
<sequence length="110" mass="11907">MNQKTLSIVSYITIIGWLLAYFSSKEERKNPMLLTHLQQGLGLSIISFVVGIAVSAIASVVPALGLLSLVNILFFILMIVGIINAAIEKNTVLPIIGGLFEGKFSFISQK</sequence>
<dbReference type="EMBL" id="JAOTEM010000002">
    <property type="protein sequence ID" value="MCU7617945.1"/>
    <property type="molecule type" value="Genomic_DNA"/>
</dbReference>
<comment type="caution">
    <text evidence="2">The sequence shown here is derived from an EMBL/GenBank/DDBJ whole genome shotgun (WGS) entry which is preliminary data.</text>
</comment>
<proteinExistence type="predicted"/>
<dbReference type="Proteomes" id="UP001208649">
    <property type="component" value="Unassembled WGS sequence"/>
</dbReference>
<feature type="transmembrane region" description="Helical" evidence="1">
    <location>
        <begin position="67"/>
        <end position="87"/>
    </location>
</feature>
<name>A0ABT2WBC7_9FLAO</name>
<gene>
    <name evidence="2" type="ORF">NZ698_12115</name>
</gene>
<keyword evidence="1" id="KW-0472">Membrane</keyword>
<evidence type="ECO:0000313" key="2">
    <source>
        <dbReference type="EMBL" id="MCU7617945.1"/>
    </source>
</evidence>
<dbReference type="RefSeq" id="WP_263003373.1">
    <property type="nucleotide sequence ID" value="NZ_JAOTEM010000002.1"/>
</dbReference>
<feature type="transmembrane region" description="Helical" evidence="1">
    <location>
        <begin position="6"/>
        <end position="22"/>
    </location>
</feature>
<feature type="transmembrane region" description="Helical" evidence="1">
    <location>
        <begin position="43"/>
        <end position="61"/>
    </location>
</feature>
<organism evidence="2 3">
    <name type="scientific">Chryseobacterium edaphi</name>
    <dbReference type="NCBI Taxonomy" id="2976532"/>
    <lineage>
        <taxon>Bacteria</taxon>
        <taxon>Pseudomonadati</taxon>
        <taxon>Bacteroidota</taxon>
        <taxon>Flavobacteriia</taxon>
        <taxon>Flavobacteriales</taxon>
        <taxon>Weeksellaceae</taxon>
        <taxon>Chryseobacterium group</taxon>
        <taxon>Chryseobacterium</taxon>
    </lineage>
</organism>